<evidence type="ECO:0000313" key="5">
    <source>
        <dbReference type="Proteomes" id="UP000824049"/>
    </source>
</evidence>
<keyword evidence="2" id="KW-0472">Membrane</keyword>
<reference evidence="4" key="1">
    <citation type="journal article" date="2021" name="PeerJ">
        <title>Extensive microbial diversity within the chicken gut microbiome revealed by metagenomics and culture.</title>
        <authorList>
            <person name="Gilroy R."/>
            <person name="Ravi A."/>
            <person name="Getino M."/>
            <person name="Pursley I."/>
            <person name="Horton D.L."/>
            <person name="Alikhan N.F."/>
            <person name="Baker D."/>
            <person name="Gharbi K."/>
            <person name="Hall N."/>
            <person name="Watson M."/>
            <person name="Adriaenssens E.M."/>
            <person name="Foster-Nyarko E."/>
            <person name="Jarju S."/>
            <person name="Secka A."/>
            <person name="Antonio M."/>
            <person name="Oren A."/>
            <person name="Chaudhuri R.R."/>
            <person name="La Ragione R."/>
            <person name="Hildebrand F."/>
            <person name="Pallen M.J."/>
        </authorList>
    </citation>
    <scope>NUCLEOTIDE SEQUENCE</scope>
    <source>
        <strain evidence="4">CHK179-28034</strain>
    </source>
</reference>
<feature type="transmembrane region" description="Helical" evidence="2">
    <location>
        <begin position="186"/>
        <end position="208"/>
    </location>
</feature>
<dbReference type="PANTHER" id="PTHR46558">
    <property type="entry name" value="TRACRIPTIONAL REGULATORY PROTEIN-RELATED-RELATED"/>
    <property type="match status" value="1"/>
</dbReference>
<feature type="domain" description="HTH cro/C1-type" evidence="3">
    <location>
        <begin position="8"/>
        <end position="62"/>
    </location>
</feature>
<dbReference type="GO" id="GO:0003677">
    <property type="term" value="F:DNA binding"/>
    <property type="evidence" value="ECO:0007669"/>
    <property type="project" value="UniProtKB-KW"/>
</dbReference>
<dbReference type="PROSITE" id="PS50943">
    <property type="entry name" value="HTH_CROC1"/>
    <property type="match status" value="1"/>
</dbReference>
<name>A0A9D2EMT8_9FIRM</name>
<dbReference type="CDD" id="cd00093">
    <property type="entry name" value="HTH_XRE"/>
    <property type="match status" value="1"/>
</dbReference>
<gene>
    <name evidence="4" type="ORF">H9968_11495</name>
</gene>
<dbReference type="SUPFAM" id="SSF47413">
    <property type="entry name" value="lambda repressor-like DNA-binding domains"/>
    <property type="match status" value="1"/>
</dbReference>
<keyword evidence="2" id="KW-1133">Transmembrane helix</keyword>
<keyword evidence="1" id="KW-0238">DNA-binding</keyword>
<comment type="caution">
    <text evidence="4">The sequence shown here is derived from an EMBL/GenBank/DDBJ whole genome shotgun (WGS) entry which is preliminary data.</text>
</comment>
<dbReference type="InterPro" id="IPR010982">
    <property type="entry name" value="Lambda_DNA-bd_dom_sf"/>
</dbReference>
<feature type="transmembrane region" description="Helical" evidence="2">
    <location>
        <begin position="88"/>
        <end position="111"/>
    </location>
</feature>
<feature type="transmembrane region" description="Helical" evidence="2">
    <location>
        <begin position="215"/>
        <end position="234"/>
    </location>
</feature>
<protein>
    <submittedName>
        <fullName evidence="4">Helix-turn-helix domain-containing protein</fullName>
    </submittedName>
</protein>
<reference evidence="4" key="2">
    <citation type="submission" date="2021-04" db="EMBL/GenBank/DDBJ databases">
        <authorList>
            <person name="Gilroy R."/>
        </authorList>
    </citation>
    <scope>NUCLEOTIDE SEQUENCE</scope>
    <source>
        <strain evidence="4">CHK179-28034</strain>
    </source>
</reference>
<dbReference type="Pfam" id="PF01381">
    <property type="entry name" value="HTH_3"/>
    <property type="match status" value="1"/>
</dbReference>
<dbReference type="SMART" id="SM00530">
    <property type="entry name" value="HTH_XRE"/>
    <property type="match status" value="1"/>
</dbReference>
<dbReference type="InterPro" id="IPR001387">
    <property type="entry name" value="Cro/C1-type_HTH"/>
</dbReference>
<keyword evidence="2" id="KW-0812">Transmembrane</keyword>
<proteinExistence type="predicted"/>
<dbReference type="AlphaFoldDB" id="A0A9D2EMT8"/>
<evidence type="ECO:0000313" key="4">
    <source>
        <dbReference type="EMBL" id="HIZ40519.1"/>
    </source>
</evidence>
<feature type="transmembrane region" description="Helical" evidence="2">
    <location>
        <begin position="123"/>
        <end position="143"/>
    </location>
</feature>
<accession>A0A9D2EMT8</accession>
<sequence>MVEFGEKVKRTREEKGMTQQTLANHLYVTRQTVSRWECGSRYPDLLTAKKLASFLGVSLDELLSGDELQRVAEKRPVIENPGMKKILLILYGFIAFSFLITAADVILRFPFAVNAGNLATLQLLLLGLAALLTQTVIFGYGFIMEMKDVLTPAKTGGILSVYFLTLCLTNAQHITAGIGYTGWRSIVMEIIITFPSLLGAIAAYRFFCCKKRQRFWHICIDVVSIWGILNIIYTTWSISRYSSEFASMNTTVNMLLKICVYILILYQVHVLRKKRENMI</sequence>
<evidence type="ECO:0000259" key="3">
    <source>
        <dbReference type="PROSITE" id="PS50943"/>
    </source>
</evidence>
<dbReference type="PANTHER" id="PTHR46558:SF11">
    <property type="entry name" value="HTH-TYPE TRANSCRIPTIONAL REGULATOR XRE"/>
    <property type="match status" value="1"/>
</dbReference>
<organism evidence="4 5">
    <name type="scientific">Candidatus Anaerobutyricum stercoris</name>
    <dbReference type="NCBI Taxonomy" id="2838457"/>
    <lineage>
        <taxon>Bacteria</taxon>
        <taxon>Bacillati</taxon>
        <taxon>Bacillota</taxon>
        <taxon>Clostridia</taxon>
        <taxon>Lachnospirales</taxon>
        <taxon>Lachnospiraceae</taxon>
        <taxon>Anaerobutyricum</taxon>
    </lineage>
</organism>
<dbReference type="Proteomes" id="UP000824049">
    <property type="component" value="Unassembled WGS sequence"/>
</dbReference>
<feature type="transmembrane region" description="Helical" evidence="2">
    <location>
        <begin position="254"/>
        <end position="271"/>
    </location>
</feature>
<dbReference type="EMBL" id="DXBR01000106">
    <property type="protein sequence ID" value="HIZ40519.1"/>
    <property type="molecule type" value="Genomic_DNA"/>
</dbReference>
<feature type="transmembrane region" description="Helical" evidence="2">
    <location>
        <begin position="155"/>
        <end position="174"/>
    </location>
</feature>
<evidence type="ECO:0000256" key="1">
    <source>
        <dbReference type="ARBA" id="ARBA00023125"/>
    </source>
</evidence>
<dbReference type="Gene3D" id="1.10.260.40">
    <property type="entry name" value="lambda repressor-like DNA-binding domains"/>
    <property type="match status" value="1"/>
</dbReference>
<evidence type="ECO:0000256" key="2">
    <source>
        <dbReference type="SAM" id="Phobius"/>
    </source>
</evidence>